<dbReference type="InterPro" id="IPR007168">
    <property type="entry name" value="Phageshock_PspC_N"/>
</dbReference>
<sequence length="309" mass="31718">MTSAPPPPPIPPAPPPFDPPAAEYPPPGPPVRPPLRRSRTDKVIGGVSGGLAEYTGIDALLWRVGFVALALAGPGIPVYLLLWLFMSAGPRDDAVAARVKAPAEPRSPIPGTTLAGLLIVAGTLVLISRFTDWSIGPRWILGSALLVVGLGLVAAAFTGGRRAKGGLIALGAVLSLALIAVANEPWHNVDGGIGDRTYRPATAEDVRAEYHLGMGDAVLDLTDVDLAGLDGPITTRIDAGVGDVDVLVPRSADVRVSVDSGLGNVDVFDGSAVEGFHRGLGSAGWTGDDEPEIVLTINAGIGDVEVSRA</sequence>
<dbReference type="AlphaFoldDB" id="A0A285E9T1"/>
<dbReference type="PANTHER" id="PTHR33885:SF3">
    <property type="entry name" value="PHAGE SHOCK PROTEIN C"/>
    <property type="match status" value="1"/>
</dbReference>
<gene>
    <name evidence="10" type="ORF">SAMN06893097_102434</name>
</gene>
<evidence type="ECO:0000259" key="8">
    <source>
        <dbReference type="Pfam" id="PF04024"/>
    </source>
</evidence>
<keyword evidence="5 7" id="KW-0472">Membrane</keyword>
<evidence type="ECO:0000256" key="7">
    <source>
        <dbReference type="SAM" id="Phobius"/>
    </source>
</evidence>
<feature type="transmembrane region" description="Helical" evidence="7">
    <location>
        <begin position="107"/>
        <end position="127"/>
    </location>
</feature>
<dbReference type="GO" id="GO:0005886">
    <property type="term" value="C:plasma membrane"/>
    <property type="evidence" value="ECO:0007669"/>
    <property type="project" value="UniProtKB-SubCell"/>
</dbReference>
<keyword evidence="3 7" id="KW-0812">Transmembrane</keyword>
<keyword evidence="2" id="KW-1003">Cell membrane</keyword>
<feature type="transmembrane region" description="Helical" evidence="7">
    <location>
        <begin position="139"/>
        <end position="158"/>
    </location>
</feature>
<dbReference type="EMBL" id="OBDO01000002">
    <property type="protein sequence ID" value="SNX95730.1"/>
    <property type="molecule type" value="Genomic_DNA"/>
</dbReference>
<feature type="transmembrane region" description="Helical" evidence="7">
    <location>
        <begin position="165"/>
        <end position="182"/>
    </location>
</feature>
<reference evidence="10 11" key="1">
    <citation type="submission" date="2017-09" db="EMBL/GenBank/DDBJ databases">
        <authorList>
            <person name="Ehlers B."/>
            <person name="Leendertz F.H."/>
        </authorList>
    </citation>
    <scope>NUCLEOTIDE SEQUENCE [LARGE SCALE GENOMIC DNA]</scope>
    <source>
        <strain evidence="10 11">DSM 46844</strain>
    </source>
</reference>
<feature type="domain" description="Phage shock protein PspC N-terminal" evidence="8">
    <location>
        <begin position="34"/>
        <end position="87"/>
    </location>
</feature>
<evidence type="ECO:0000256" key="5">
    <source>
        <dbReference type="ARBA" id="ARBA00023136"/>
    </source>
</evidence>
<protein>
    <submittedName>
        <fullName evidence="10">Phage shock protein C (PspC) family protein</fullName>
    </submittedName>
</protein>
<keyword evidence="4 7" id="KW-1133">Transmembrane helix</keyword>
<dbReference type="PANTHER" id="PTHR33885">
    <property type="entry name" value="PHAGE SHOCK PROTEIN C"/>
    <property type="match status" value="1"/>
</dbReference>
<feature type="domain" description="Cell wall-active antibiotics response LiaF-like C-terminal" evidence="9">
    <location>
        <begin position="209"/>
        <end position="306"/>
    </location>
</feature>
<evidence type="ECO:0000259" key="9">
    <source>
        <dbReference type="Pfam" id="PF09922"/>
    </source>
</evidence>
<evidence type="ECO:0000256" key="3">
    <source>
        <dbReference type="ARBA" id="ARBA00022692"/>
    </source>
</evidence>
<name>A0A285E9T1_9ACTN</name>
<evidence type="ECO:0000256" key="2">
    <source>
        <dbReference type="ARBA" id="ARBA00022475"/>
    </source>
</evidence>
<dbReference type="Pfam" id="PF09922">
    <property type="entry name" value="LiaF-like_C"/>
    <property type="match status" value="1"/>
</dbReference>
<dbReference type="InterPro" id="IPR052027">
    <property type="entry name" value="PspC"/>
</dbReference>
<evidence type="ECO:0000313" key="11">
    <source>
        <dbReference type="Proteomes" id="UP000219514"/>
    </source>
</evidence>
<evidence type="ECO:0000313" key="10">
    <source>
        <dbReference type="EMBL" id="SNX95730.1"/>
    </source>
</evidence>
<evidence type="ECO:0000256" key="6">
    <source>
        <dbReference type="SAM" id="MobiDB-lite"/>
    </source>
</evidence>
<dbReference type="Pfam" id="PF04024">
    <property type="entry name" value="PspC"/>
    <property type="match status" value="1"/>
</dbReference>
<organism evidence="10 11">
    <name type="scientific">Geodermatophilus sabuli</name>
    <dbReference type="NCBI Taxonomy" id="1564158"/>
    <lineage>
        <taxon>Bacteria</taxon>
        <taxon>Bacillati</taxon>
        <taxon>Actinomycetota</taxon>
        <taxon>Actinomycetes</taxon>
        <taxon>Geodermatophilales</taxon>
        <taxon>Geodermatophilaceae</taxon>
        <taxon>Geodermatophilus</taxon>
    </lineage>
</organism>
<feature type="region of interest" description="Disordered" evidence="6">
    <location>
        <begin position="1"/>
        <end position="39"/>
    </location>
</feature>
<dbReference type="InterPro" id="IPR024425">
    <property type="entry name" value="LiaF-like_C"/>
</dbReference>
<accession>A0A285E9T1</accession>
<comment type="subcellular location">
    <subcellularLocation>
        <location evidence="1">Cell membrane</location>
        <topology evidence="1">Single-pass membrane protein</topology>
    </subcellularLocation>
</comment>
<evidence type="ECO:0000256" key="4">
    <source>
        <dbReference type="ARBA" id="ARBA00022989"/>
    </source>
</evidence>
<feature type="compositionally biased region" description="Pro residues" evidence="6">
    <location>
        <begin position="1"/>
        <end position="33"/>
    </location>
</feature>
<evidence type="ECO:0000256" key="1">
    <source>
        <dbReference type="ARBA" id="ARBA00004162"/>
    </source>
</evidence>
<feature type="transmembrane region" description="Helical" evidence="7">
    <location>
        <begin position="60"/>
        <end position="86"/>
    </location>
</feature>
<keyword evidence="11" id="KW-1185">Reference proteome</keyword>
<dbReference type="Proteomes" id="UP000219514">
    <property type="component" value="Unassembled WGS sequence"/>
</dbReference>
<dbReference type="OrthoDB" id="7359894at2"/>
<proteinExistence type="predicted"/>
<dbReference type="RefSeq" id="WP_097205749.1">
    <property type="nucleotide sequence ID" value="NZ_JACHXB010000003.1"/>
</dbReference>